<evidence type="ECO:0000256" key="1">
    <source>
        <dbReference type="SAM" id="SignalP"/>
    </source>
</evidence>
<dbReference type="InterPro" id="IPR036779">
    <property type="entry name" value="LysM_dom_sf"/>
</dbReference>
<dbReference type="Pfam" id="PF04773">
    <property type="entry name" value="FecR"/>
    <property type="match status" value="1"/>
</dbReference>
<gene>
    <name evidence="3" type="ORF">DXH95_03280</name>
</gene>
<evidence type="ECO:0000259" key="2">
    <source>
        <dbReference type="Pfam" id="PF04773"/>
    </source>
</evidence>
<dbReference type="InterPro" id="IPR006860">
    <property type="entry name" value="FecR"/>
</dbReference>
<dbReference type="Gene3D" id="3.10.350.10">
    <property type="entry name" value="LysM domain"/>
    <property type="match status" value="1"/>
</dbReference>
<accession>A0A371BGD1</accession>
<name>A0A371BGD1_9SPHN</name>
<dbReference type="InterPro" id="IPR013783">
    <property type="entry name" value="Ig-like_fold"/>
</dbReference>
<evidence type="ECO:0000313" key="3">
    <source>
        <dbReference type="EMBL" id="RDV06463.1"/>
    </source>
</evidence>
<dbReference type="Proteomes" id="UP000263833">
    <property type="component" value="Unassembled WGS sequence"/>
</dbReference>
<dbReference type="EMBL" id="QRGP01000001">
    <property type="protein sequence ID" value="RDV06463.1"/>
    <property type="molecule type" value="Genomic_DNA"/>
</dbReference>
<keyword evidence="4" id="KW-1185">Reference proteome</keyword>
<dbReference type="PANTHER" id="PTHR38731:SF1">
    <property type="entry name" value="FECR PROTEIN DOMAIN-CONTAINING PROTEIN"/>
    <property type="match status" value="1"/>
</dbReference>
<proteinExistence type="predicted"/>
<dbReference type="Gene3D" id="2.60.120.1440">
    <property type="match status" value="1"/>
</dbReference>
<dbReference type="OrthoDB" id="9813091at2"/>
<evidence type="ECO:0000313" key="4">
    <source>
        <dbReference type="Proteomes" id="UP000263833"/>
    </source>
</evidence>
<dbReference type="PANTHER" id="PTHR38731">
    <property type="entry name" value="LIPL45-RELATED LIPOPROTEIN-RELATED"/>
    <property type="match status" value="1"/>
</dbReference>
<dbReference type="RefSeq" id="WP_115548016.1">
    <property type="nucleotide sequence ID" value="NZ_QRGP01000001.1"/>
</dbReference>
<feature type="signal peptide" evidence="1">
    <location>
        <begin position="1"/>
        <end position="23"/>
    </location>
</feature>
<dbReference type="Gene3D" id="2.60.40.10">
    <property type="entry name" value="Immunoglobulins"/>
    <property type="match status" value="1"/>
</dbReference>
<feature type="domain" description="FecR protein" evidence="2">
    <location>
        <begin position="118"/>
        <end position="217"/>
    </location>
</feature>
<keyword evidence="1" id="KW-0732">Signal</keyword>
<comment type="caution">
    <text evidence="3">The sequence shown here is derived from an EMBL/GenBank/DDBJ whole genome shotgun (WGS) entry which is preliminary data.</text>
</comment>
<dbReference type="AlphaFoldDB" id="A0A371BGD1"/>
<feature type="chain" id="PRO_5017001814" description="FecR protein domain-containing protein" evidence="1">
    <location>
        <begin position="24"/>
        <end position="430"/>
    </location>
</feature>
<reference evidence="4" key="1">
    <citation type="submission" date="2018-08" db="EMBL/GenBank/DDBJ databases">
        <authorList>
            <person name="Kim S.-J."/>
            <person name="Jung G.-Y."/>
        </authorList>
    </citation>
    <scope>NUCLEOTIDE SEQUENCE [LARGE SCALE GENOMIC DNA]</scope>
    <source>
        <strain evidence="4">GY_G</strain>
    </source>
</reference>
<organism evidence="3 4">
    <name type="scientific">Sphingorhabdus pulchriflava</name>
    <dbReference type="NCBI Taxonomy" id="2292257"/>
    <lineage>
        <taxon>Bacteria</taxon>
        <taxon>Pseudomonadati</taxon>
        <taxon>Pseudomonadota</taxon>
        <taxon>Alphaproteobacteria</taxon>
        <taxon>Sphingomonadales</taxon>
        <taxon>Sphingomonadaceae</taxon>
        <taxon>Sphingorhabdus</taxon>
    </lineage>
</organism>
<sequence>MAKKTSGFLIIAVALLGPSAALAGDDIPYHVVKGDTLIALGEKYLLRPADYRIVQQTNRIGNPRMIPVGKILKFPRHLLKYEAAKARFIAVRGGVSSVQGNARAQARTGAELREGAAVQTEAGAFATLALDDGSRVSVPSNSDVKIVRLRKYYLGSALDYDFQVQRGAARSKVAPLQSKNDRYQVRTPKAVSAVRGTDFQTRVDETSGNDFAEVDEGALAVDLTNGKSTAVGAGFGLAVTAKGEAISEALLPAVTLVGAGKLQNNSAVRFALPGDGKAYRLSVATDAGFVEQIADVLSRDESADFGALEDGNYFLRVRQLSQAGIEGQPAVYAFKRRLNSVSGNVAPVADGWVFRWAGVGKGAIRYHFQLVRGTPDSVPFVDEAGLSVQQLSLSDLPPGDYHWRIGSVQFLDGESDTNWTPFEKFTVTAD</sequence>
<protein>
    <recommendedName>
        <fullName evidence="2">FecR protein domain-containing protein</fullName>
    </recommendedName>
</protein>